<accession>A0A2H5XF01</accession>
<sequence length="165" mass="17501">METERVVGLGEVVVTDDPRLTLVVPGVGSCVIVVAYHRRAKVAGMAHIVLPSSQQFHTAAAKPLWFADIAVPHLLTQMAQRGAVRPRCAVIGGANMLQTMQRASRTAWRNIGAMNVAAVLGALHLKAEIVAQFVGGAAGWVVRLRVADGTVTVRSGQGEVHRIAL</sequence>
<dbReference type="InterPro" id="IPR038592">
    <property type="entry name" value="CheD-like_sf"/>
</dbReference>
<protein>
    <submittedName>
        <fullName evidence="3">Chemoreceptor glutamine deamidase CheD</fullName>
        <ecNumber evidence="3">3.5.1.44</ecNumber>
    </submittedName>
</protein>
<evidence type="ECO:0000256" key="1">
    <source>
        <dbReference type="ARBA" id="ARBA00022500"/>
    </source>
</evidence>
<organism evidence="3 4">
    <name type="scientific">Candidatus Fervidibacter japonicus</name>
    <dbReference type="NCBI Taxonomy" id="2035412"/>
    <lineage>
        <taxon>Bacteria</taxon>
        <taxon>Candidatus Fervidibacterota</taxon>
        <taxon>Candidatus Fervidibacter</taxon>
    </lineage>
</organism>
<gene>
    <name evidence="3" type="primary">cheD</name>
    <name evidence="3" type="ORF">HRbin17_02276</name>
</gene>
<dbReference type="CDD" id="cd16352">
    <property type="entry name" value="CheD"/>
    <property type="match status" value="1"/>
</dbReference>
<dbReference type="GO" id="GO:0006935">
    <property type="term" value="P:chemotaxis"/>
    <property type="evidence" value="ECO:0007669"/>
    <property type="project" value="UniProtKB-KW"/>
</dbReference>
<dbReference type="PANTHER" id="PTHR35147">
    <property type="entry name" value="CHEMORECEPTOR GLUTAMINE DEAMIDASE CHED-RELATED"/>
    <property type="match status" value="1"/>
</dbReference>
<keyword evidence="2 3" id="KW-0378">Hydrolase</keyword>
<keyword evidence="1" id="KW-0145">Chemotaxis</keyword>
<name>A0A2H5XF01_9BACT</name>
<evidence type="ECO:0000313" key="3">
    <source>
        <dbReference type="EMBL" id="GBC99745.1"/>
    </source>
</evidence>
<dbReference type="Proteomes" id="UP000236173">
    <property type="component" value="Unassembled WGS sequence"/>
</dbReference>
<dbReference type="GO" id="GO:0050568">
    <property type="term" value="F:protein-glutamine glutaminase activity"/>
    <property type="evidence" value="ECO:0007669"/>
    <property type="project" value="UniProtKB-EC"/>
</dbReference>
<dbReference type="AlphaFoldDB" id="A0A2H5XF01"/>
<dbReference type="InterPro" id="IPR005659">
    <property type="entry name" value="Chemorcpt_Glu_NH3ase_CheD"/>
</dbReference>
<dbReference type="Pfam" id="PF03975">
    <property type="entry name" value="CheD"/>
    <property type="match status" value="1"/>
</dbReference>
<dbReference type="EMBL" id="BEHT01000036">
    <property type="protein sequence ID" value="GBC99745.1"/>
    <property type="molecule type" value="Genomic_DNA"/>
</dbReference>
<evidence type="ECO:0000256" key="2">
    <source>
        <dbReference type="ARBA" id="ARBA00022801"/>
    </source>
</evidence>
<reference evidence="4" key="1">
    <citation type="submission" date="2017-09" db="EMBL/GenBank/DDBJ databases">
        <title>Metaegenomics of thermophilic ammonia-oxidizing enrichment culture.</title>
        <authorList>
            <person name="Kato S."/>
            <person name="Suzuki K."/>
        </authorList>
    </citation>
    <scope>NUCLEOTIDE SEQUENCE [LARGE SCALE GENOMIC DNA]</scope>
</reference>
<dbReference type="InterPro" id="IPR011324">
    <property type="entry name" value="Cytotoxic_necrot_fac-like_cat"/>
</dbReference>
<dbReference type="EC" id="3.5.1.44" evidence="3"/>
<dbReference type="PROSITE" id="PS51257">
    <property type="entry name" value="PROKAR_LIPOPROTEIN"/>
    <property type="match status" value="1"/>
</dbReference>
<evidence type="ECO:0000313" key="4">
    <source>
        <dbReference type="Proteomes" id="UP000236173"/>
    </source>
</evidence>
<keyword evidence="3" id="KW-0675">Receptor</keyword>
<dbReference type="Gene3D" id="3.30.1330.200">
    <property type="match status" value="1"/>
</dbReference>
<comment type="caution">
    <text evidence="3">The sequence shown here is derived from an EMBL/GenBank/DDBJ whole genome shotgun (WGS) entry which is preliminary data.</text>
</comment>
<dbReference type="SUPFAM" id="SSF64438">
    <property type="entry name" value="CNF1/YfiH-like putative cysteine hydrolases"/>
    <property type="match status" value="1"/>
</dbReference>
<dbReference type="PANTHER" id="PTHR35147:SF1">
    <property type="entry name" value="CHEMORECEPTOR GLUTAMINE DEAMIDASE CHED-RELATED"/>
    <property type="match status" value="1"/>
</dbReference>
<proteinExistence type="predicted"/>